<sequence length="307" mass="30373">MTSFRYHVVSLTAVFLALAVGILLGSGPLRSALEQSLGEDVNTLQQQVDDAQAAVSDAQAQAVVGTDFANELRPALLDGRLAGVSIALVSVSAPADSEVEAVRQALVDAGATVTADVTIEAAWTDSSQNTFRAALAEQVAGQVTGVDSAATSSDRMLAHALAQALVPASDQASAQGGVLLDLLKQADLVSGTVTGSATAIVVVSGAGSDNEDARAAASDSLANVVGVLSGYVQGTVEAQGATATGDLASALHNTPDTAAISTVVEADTVYGQIATSLALAEQVAGGSGHYGAGSDGTLLPQSMLAGG</sequence>
<evidence type="ECO:0000256" key="1">
    <source>
        <dbReference type="SAM" id="Coils"/>
    </source>
</evidence>
<dbReference type="Proteomes" id="UP001304125">
    <property type="component" value="Chromosome"/>
</dbReference>
<dbReference type="RefSeq" id="WP_313496012.1">
    <property type="nucleotide sequence ID" value="NZ_CP134879.1"/>
</dbReference>
<proteinExistence type="predicted"/>
<dbReference type="GO" id="GO:0055070">
    <property type="term" value="P:copper ion homeostasis"/>
    <property type="evidence" value="ECO:0007669"/>
    <property type="project" value="InterPro"/>
</dbReference>
<dbReference type="AlphaFoldDB" id="A0AA96F7B4"/>
<gene>
    <name evidence="2" type="ORF">RN606_07665</name>
</gene>
<accession>A0AA96F7B4</accession>
<dbReference type="Pfam" id="PF11382">
    <property type="entry name" value="MctB"/>
    <property type="match status" value="1"/>
</dbReference>
<evidence type="ECO:0000313" key="2">
    <source>
        <dbReference type="EMBL" id="WNM23246.1"/>
    </source>
</evidence>
<feature type="coiled-coil region" evidence="1">
    <location>
        <begin position="34"/>
        <end position="61"/>
    </location>
</feature>
<keyword evidence="1" id="KW-0175">Coiled coil</keyword>
<dbReference type="EMBL" id="CP134879">
    <property type="protein sequence ID" value="WNM23246.1"/>
    <property type="molecule type" value="Genomic_DNA"/>
</dbReference>
<protein>
    <submittedName>
        <fullName evidence="2">Copper transporter</fullName>
    </submittedName>
</protein>
<organism evidence="2 3">
    <name type="scientific">Demequina capsici</name>
    <dbReference type="NCBI Taxonomy" id="3075620"/>
    <lineage>
        <taxon>Bacteria</taxon>
        <taxon>Bacillati</taxon>
        <taxon>Actinomycetota</taxon>
        <taxon>Actinomycetes</taxon>
        <taxon>Micrococcales</taxon>
        <taxon>Demequinaceae</taxon>
        <taxon>Demequina</taxon>
    </lineage>
</organism>
<reference evidence="2 3" key="1">
    <citation type="submission" date="2023-09" db="EMBL/GenBank/DDBJ databases">
        <title>Demequina sp. a novel bacteria isolated from Capsicum annuum.</title>
        <authorList>
            <person name="Humaira Z."/>
            <person name="Lee J."/>
            <person name="Cho D."/>
        </authorList>
    </citation>
    <scope>NUCLEOTIDE SEQUENCE [LARGE SCALE GENOMIC DNA]</scope>
    <source>
        <strain evidence="2 3">OYTSA14</strain>
    </source>
</reference>
<dbReference type="GO" id="GO:0016020">
    <property type="term" value="C:membrane"/>
    <property type="evidence" value="ECO:0007669"/>
    <property type="project" value="InterPro"/>
</dbReference>
<dbReference type="InterPro" id="IPR021522">
    <property type="entry name" value="MctB"/>
</dbReference>
<evidence type="ECO:0000313" key="3">
    <source>
        <dbReference type="Proteomes" id="UP001304125"/>
    </source>
</evidence>
<name>A0AA96F7B4_9MICO</name>
<keyword evidence="3" id="KW-1185">Reference proteome</keyword>